<organism evidence="2 3">
    <name type="scientific">Fusarium albosuccineum</name>
    <dbReference type="NCBI Taxonomy" id="1237068"/>
    <lineage>
        <taxon>Eukaryota</taxon>
        <taxon>Fungi</taxon>
        <taxon>Dikarya</taxon>
        <taxon>Ascomycota</taxon>
        <taxon>Pezizomycotina</taxon>
        <taxon>Sordariomycetes</taxon>
        <taxon>Hypocreomycetidae</taxon>
        <taxon>Hypocreales</taxon>
        <taxon>Nectriaceae</taxon>
        <taxon>Fusarium</taxon>
        <taxon>Fusarium decemcellulare species complex</taxon>
    </lineage>
</organism>
<evidence type="ECO:0000256" key="1">
    <source>
        <dbReference type="SAM" id="MobiDB-lite"/>
    </source>
</evidence>
<reference evidence="2 3" key="1">
    <citation type="submission" date="2020-01" db="EMBL/GenBank/DDBJ databases">
        <title>Identification and distribution of gene clusters putatively required for synthesis of sphingolipid metabolism inhibitors in phylogenetically diverse species of the filamentous fungus Fusarium.</title>
        <authorList>
            <person name="Kim H.-S."/>
            <person name="Busman M."/>
            <person name="Brown D.W."/>
            <person name="Divon H."/>
            <person name="Uhlig S."/>
            <person name="Proctor R.H."/>
        </authorList>
    </citation>
    <scope>NUCLEOTIDE SEQUENCE [LARGE SCALE GENOMIC DNA]</scope>
    <source>
        <strain evidence="2 3">NRRL 20459</strain>
    </source>
</reference>
<evidence type="ECO:0000313" key="3">
    <source>
        <dbReference type="Proteomes" id="UP000554235"/>
    </source>
</evidence>
<evidence type="ECO:0000313" key="2">
    <source>
        <dbReference type="EMBL" id="KAF4450579.1"/>
    </source>
</evidence>
<accession>A0A8H4KJV3</accession>
<feature type="region of interest" description="Disordered" evidence="1">
    <location>
        <begin position="1"/>
        <end position="40"/>
    </location>
</feature>
<sequence length="97" mass="10577">MPPFLSDRVYPSPQRTLPNPSMPPSTPNHTGQVKGETAQAPLIVHHPFPGPITRMAHQVKSWLFPASALPVMAAYMASRDPLRGRCHLSSTSVTPLN</sequence>
<gene>
    <name evidence="2" type="ORF">FALBO_16454</name>
</gene>
<keyword evidence="3" id="KW-1185">Reference proteome</keyword>
<dbReference type="Proteomes" id="UP000554235">
    <property type="component" value="Unassembled WGS sequence"/>
</dbReference>
<name>A0A8H4KJV3_9HYPO</name>
<proteinExistence type="predicted"/>
<protein>
    <submittedName>
        <fullName evidence="2">Uncharacterized protein</fullName>
    </submittedName>
</protein>
<dbReference type="EMBL" id="JAADYS010003120">
    <property type="protein sequence ID" value="KAF4450579.1"/>
    <property type="molecule type" value="Genomic_DNA"/>
</dbReference>
<dbReference type="AlphaFoldDB" id="A0A8H4KJV3"/>
<comment type="caution">
    <text evidence="2">The sequence shown here is derived from an EMBL/GenBank/DDBJ whole genome shotgun (WGS) entry which is preliminary data.</text>
</comment>